<comment type="caution">
    <text evidence="1">The sequence shown here is derived from an EMBL/GenBank/DDBJ whole genome shotgun (WGS) entry which is preliminary data.</text>
</comment>
<sequence>MEIIESSSPIFIAIDDEDEANENETSSNEELEFVLGNKLFIKLSDGTLLPAKCILPNDYCVIFKMQREAGAGTQLANAQDFIKLKAEYSKLATRKSDESNLDDSEDYERPSNAKKMNQISSFLSLSSCDKDKNLKESHVEINFTMLSIWAIDTTKGLATIEKFLTHPLFSHFNTLLKKSSQVTLLQEKPSVLLSSLSSMQLPLSTQPILSSSSYFQTQVLSGLLLQIQAPFVLLS</sequence>
<evidence type="ECO:0000313" key="1">
    <source>
        <dbReference type="EMBL" id="CAG8443313.1"/>
    </source>
</evidence>
<gene>
    <name evidence="1" type="ORF">DHETER_LOCUS405</name>
</gene>
<keyword evidence="2" id="KW-1185">Reference proteome</keyword>
<name>A0ACA9JZ16_9GLOM</name>
<dbReference type="EMBL" id="CAJVPU010000193">
    <property type="protein sequence ID" value="CAG8443313.1"/>
    <property type="molecule type" value="Genomic_DNA"/>
</dbReference>
<protein>
    <submittedName>
        <fullName evidence="1">14455_t:CDS:1</fullName>
    </submittedName>
</protein>
<accession>A0ACA9JZ16</accession>
<reference evidence="1" key="1">
    <citation type="submission" date="2021-06" db="EMBL/GenBank/DDBJ databases">
        <authorList>
            <person name="Kallberg Y."/>
            <person name="Tangrot J."/>
            <person name="Rosling A."/>
        </authorList>
    </citation>
    <scope>NUCLEOTIDE SEQUENCE</scope>
    <source>
        <strain evidence="1">IL203A</strain>
    </source>
</reference>
<evidence type="ECO:0000313" key="2">
    <source>
        <dbReference type="Proteomes" id="UP000789702"/>
    </source>
</evidence>
<organism evidence="1 2">
    <name type="scientific">Dentiscutata heterogama</name>
    <dbReference type="NCBI Taxonomy" id="1316150"/>
    <lineage>
        <taxon>Eukaryota</taxon>
        <taxon>Fungi</taxon>
        <taxon>Fungi incertae sedis</taxon>
        <taxon>Mucoromycota</taxon>
        <taxon>Glomeromycotina</taxon>
        <taxon>Glomeromycetes</taxon>
        <taxon>Diversisporales</taxon>
        <taxon>Gigasporaceae</taxon>
        <taxon>Dentiscutata</taxon>
    </lineage>
</organism>
<dbReference type="Proteomes" id="UP000789702">
    <property type="component" value="Unassembled WGS sequence"/>
</dbReference>
<proteinExistence type="predicted"/>